<accession>A0ABD3PN11</accession>
<evidence type="ECO:0000313" key="2">
    <source>
        <dbReference type="EMBL" id="KAL3789350.1"/>
    </source>
</evidence>
<dbReference type="PANTHER" id="PTHR14499:SF136">
    <property type="entry name" value="GH08630P"/>
    <property type="match status" value="1"/>
</dbReference>
<proteinExistence type="predicted"/>
<dbReference type="Proteomes" id="UP001516023">
    <property type="component" value="Unassembled WGS sequence"/>
</dbReference>
<gene>
    <name evidence="2" type="ORF">HJC23_006504</name>
</gene>
<dbReference type="CDD" id="cd18316">
    <property type="entry name" value="BTB_POZ_KCTD-like"/>
    <property type="match status" value="1"/>
</dbReference>
<dbReference type="InterPro" id="IPR000210">
    <property type="entry name" value="BTB/POZ_dom"/>
</dbReference>
<dbReference type="InterPro" id="IPR011333">
    <property type="entry name" value="SKP1/BTB/POZ_sf"/>
</dbReference>
<dbReference type="InterPro" id="IPR003131">
    <property type="entry name" value="T1-type_BTB"/>
</dbReference>
<dbReference type="PROSITE" id="PS50097">
    <property type="entry name" value="BTB"/>
    <property type="match status" value="1"/>
</dbReference>
<dbReference type="SMART" id="SM00225">
    <property type="entry name" value="BTB"/>
    <property type="match status" value="1"/>
</dbReference>
<dbReference type="EMBL" id="JABMIG020000142">
    <property type="protein sequence ID" value="KAL3789350.1"/>
    <property type="molecule type" value="Genomic_DNA"/>
</dbReference>
<feature type="domain" description="BTB" evidence="1">
    <location>
        <begin position="3"/>
        <end position="70"/>
    </location>
</feature>
<keyword evidence="3" id="KW-1185">Reference proteome</keyword>
<evidence type="ECO:0000259" key="1">
    <source>
        <dbReference type="PROSITE" id="PS50097"/>
    </source>
</evidence>
<comment type="caution">
    <text evidence="2">The sequence shown here is derived from an EMBL/GenBank/DDBJ whole genome shotgun (WGS) entry which is preliminary data.</text>
</comment>
<protein>
    <recommendedName>
        <fullName evidence="1">BTB domain-containing protein</fullName>
    </recommendedName>
</protein>
<dbReference type="AlphaFoldDB" id="A0ABD3PN11"/>
<reference evidence="2 3" key="1">
    <citation type="journal article" date="2020" name="G3 (Bethesda)">
        <title>Improved Reference Genome for Cyclotella cryptica CCMP332, a Model for Cell Wall Morphogenesis, Salinity Adaptation, and Lipid Production in Diatoms (Bacillariophyta).</title>
        <authorList>
            <person name="Roberts W.R."/>
            <person name="Downey K.M."/>
            <person name="Ruck E.C."/>
            <person name="Traller J.C."/>
            <person name="Alverson A.J."/>
        </authorList>
    </citation>
    <scope>NUCLEOTIDE SEQUENCE [LARGE SCALE GENOMIC DNA]</scope>
    <source>
        <strain evidence="2 3">CCMP332</strain>
    </source>
</reference>
<dbReference type="PANTHER" id="PTHR14499">
    <property type="entry name" value="POTASSIUM CHANNEL TETRAMERIZATION DOMAIN-CONTAINING"/>
    <property type="match status" value="1"/>
</dbReference>
<evidence type="ECO:0000313" key="3">
    <source>
        <dbReference type="Proteomes" id="UP001516023"/>
    </source>
</evidence>
<name>A0ABD3PN11_9STRA</name>
<dbReference type="Gene3D" id="3.30.710.10">
    <property type="entry name" value="Potassium Channel Kv1.1, Chain A"/>
    <property type="match status" value="1"/>
</dbReference>
<sequence>MVETVKFNVGGRHFEVSRALIEQNPDTMLAKMITDTWEKDPDKRLFIDRDGDKFAHVLDYLRYGSIELPPTIPQAMFKRELDYYGILADDLRIKQLSIGALTQKFYAEFNQFNVEFNRQKKIHEVFVLAVECYNQFCANNQGGNSVSFFLNKK</sequence>
<organism evidence="2 3">
    <name type="scientific">Cyclotella cryptica</name>
    <dbReference type="NCBI Taxonomy" id="29204"/>
    <lineage>
        <taxon>Eukaryota</taxon>
        <taxon>Sar</taxon>
        <taxon>Stramenopiles</taxon>
        <taxon>Ochrophyta</taxon>
        <taxon>Bacillariophyta</taxon>
        <taxon>Coscinodiscophyceae</taxon>
        <taxon>Thalassiosirophycidae</taxon>
        <taxon>Stephanodiscales</taxon>
        <taxon>Stephanodiscaceae</taxon>
        <taxon>Cyclotella</taxon>
    </lineage>
</organism>
<dbReference type="SUPFAM" id="SSF54695">
    <property type="entry name" value="POZ domain"/>
    <property type="match status" value="1"/>
</dbReference>
<dbReference type="Pfam" id="PF02214">
    <property type="entry name" value="BTB_2"/>
    <property type="match status" value="1"/>
</dbReference>